<reference evidence="1 2" key="1">
    <citation type="submission" date="2014-04" db="EMBL/GenBank/DDBJ databases">
        <authorList>
            <consortium name="DOE Joint Genome Institute"/>
            <person name="Kuo A."/>
            <person name="Kohler A."/>
            <person name="Jargeat P."/>
            <person name="Nagy L.G."/>
            <person name="Floudas D."/>
            <person name="Copeland A."/>
            <person name="Barry K.W."/>
            <person name="Cichocki N."/>
            <person name="Veneault-Fourrey C."/>
            <person name="LaButti K."/>
            <person name="Lindquist E.A."/>
            <person name="Lipzen A."/>
            <person name="Lundell T."/>
            <person name="Morin E."/>
            <person name="Murat C."/>
            <person name="Sun H."/>
            <person name="Tunlid A."/>
            <person name="Henrissat B."/>
            <person name="Grigoriev I.V."/>
            <person name="Hibbett D.S."/>
            <person name="Martin F."/>
            <person name="Nordberg H.P."/>
            <person name="Cantor M.N."/>
            <person name="Hua S.X."/>
        </authorList>
    </citation>
    <scope>NUCLEOTIDE SEQUENCE [LARGE SCALE GENOMIC DNA]</scope>
    <source>
        <strain evidence="1 2">Ve08.2h10</strain>
    </source>
</reference>
<name>A0A0D0C0N2_9AGAM</name>
<gene>
    <name evidence="1" type="ORF">PAXRUDRAFT_835196</name>
</gene>
<keyword evidence="2" id="KW-1185">Reference proteome</keyword>
<proteinExistence type="predicted"/>
<dbReference type="AlphaFoldDB" id="A0A0D0C0N2"/>
<organism evidence="1 2">
    <name type="scientific">Paxillus rubicundulus Ve08.2h10</name>
    <dbReference type="NCBI Taxonomy" id="930991"/>
    <lineage>
        <taxon>Eukaryota</taxon>
        <taxon>Fungi</taxon>
        <taxon>Dikarya</taxon>
        <taxon>Basidiomycota</taxon>
        <taxon>Agaricomycotina</taxon>
        <taxon>Agaricomycetes</taxon>
        <taxon>Agaricomycetidae</taxon>
        <taxon>Boletales</taxon>
        <taxon>Paxilineae</taxon>
        <taxon>Paxillaceae</taxon>
        <taxon>Paxillus</taxon>
    </lineage>
</organism>
<dbReference type="EMBL" id="KN827266">
    <property type="protein sequence ID" value="KIK76842.1"/>
    <property type="molecule type" value="Genomic_DNA"/>
</dbReference>
<dbReference type="OrthoDB" id="3256525at2759"/>
<evidence type="ECO:0000313" key="2">
    <source>
        <dbReference type="Proteomes" id="UP000054538"/>
    </source>
</evidence>
<evidence type="ECO:0008006" key="3">
    <source>
        <dbReference type="Google" id="ProtNLM"/>
    </source>
</evidence>
<dbReference type="InParanoid" id="A0A0D0C0N2"/>
<sequence length="456" mass="50907">MTTPASPDPAMIMASRWLSSISGNEAKAQQGVAAKKSSTKPTLPTLPVELWLEIVQYATFVPDILEPDIYHQTARLDPYWSNGHYSPMLDALCTKRALALVCKTWWGLCTPILYQSIILTSTRCSELLAVTLIKSRDQSSASDGTSNPSLGSFTVRLDIRDQRWRSDRSNALHSIIGCLPNLSVLTSPSIGWAPSREFECFMDHVLSVSLPLRVIDWRRAMRPQDLEQLLKNSPHLQMLRCFDIPLSHPATSTGEVLTASPVGDTSVMSNITTLDIYNSFDHQGFCSHFTFPLLRELSCNLGIQTTTAAIAQELFFKRYGHNLTSLHLQHYVSSPSNETRDLLWIQEHCPGLRNLSISLTGWNQMPVDPINIPAIVVLGLRCAIDGLGIRQYAPLFGFLKSLNETSSTLRAVQFLDPANVSNMCSFEGGRKLLKDFIKLSRFRLEDHAGRSLEVYL</sequence>
<dbReference type="Proteomes" id="UP000054538">
    <property type="component" value="Unassembled WGS sequence"/>
</dbReference>
<dbReference type="Gene3D" id="3.80.10.10">
    <property type="entry name" value="Ribonuclease Inhibitor"/>
    <property type="match status" value="1"/>
</dbReference>
<evidence type="ECO:0000313" key="1">
    <source>
        <dbReference type="EMBL" id="KIK76842.1"/>
    </source>
</evidence>
<accession>A0A0D0C0N2</accession>
<protein>
    <recommendedName>
        <fullName evidence="3">F-box domain-containing protein</fullName>
    </recommendedName>
</protein>
<dbReference type="SUPFAM" id="SSF52047">
    <property type="entry name" value="RNI-like"/>
    <property type="match status" value="1"/>
</dbReference>
<dbReference type="InterPro" id="IPR032675">
    <property type="entry name" value="LRR_dom_sf"/>
</dbReference>
<dbReference type="HOGENOM" id="CLU_052689_0_0_1"/>
<reference evidence="2" key="2">
    <citation type="submission" date="2015-01" db="EMBL/GenBank/DDBJ databases">
        <title>Evolutionary Origins and Diversification of the Mycorrhizal Mutualists.</title>
        <authorList>
            <consortium name="DOE Joint Genome Institute"/>
            <consortium name="Mycorrhizal Genomics Consortium"/>
            <person name="Kohler A."/>
            <person name="Kuo A."/>
            <person name="Nagy L.G."/>
            <person name="Floudas D."/>
            <person name="Copeland A."/>
            <person name="Barry K.W."/>
            <person name="Cichocki N."/>
            <person name="Veneault-Fourrey C."/>
            <person name="LaButti K."/>
            <person name="Lindquist E.A."/>
            <person name="Lipzen A."/>
            <person name="Lundell T."/>
            <person name="Morin E."/>
            <person name="Murat C."/>
            <person name="Riley R."/>
            <person name="Ohm R."/>
            <person name="Sun H."/>
            <person name="Tunlid A."/>
            <person name="Henrissat B."/>
            <person name="Grigoriev I.V."/>
            <person name="Hibbett D.S."/>
            <person name="Martin F."/>
        </authorList>
    </citation>
    <scope>NUCLEOTIDE SEQUENCE [LARGE SCALE GENOMIC DNA]</scope>
    <source>
        <strain evidence="2">Ve08.2h10</strain>
    </source>
</reference>